<dbReference type="OrthoDB" id="7663182at2759"/>
<feature type="compositionally biased region" description="Basic residues" evidence="9">
    <location>
        <begin position="483"/>
        <end position="502"/>
    </location>
</feature>
<feature type="region of interest" description="Disordered" evidence="9">
    <location>
        <begin position="1"/>
        <end position="97"/>
    </location>
</feature>
<evidence type="ECO:0000256" key="2">
    <source>
        <dbReference type="ARBA" id="ARBA00005340"/>
    </source>
</evidence>
<dbReference type="InterPro" id="IPR018246">
    <property type="entry name" value="AP_endonuc_F2_Zn_BS"/>
</dbReference>
<keyword evidence="5" id="KW-0227">DNA damage</keyword>
<evidence type="ECO:0000256" key="9">
    <source>
        <dbReference type="SAM" id="MobiDB-lite"/>
    </source>
</evidence>
<dbReference type="GO" id="GO:0008270">
    <property type="term" value="F:zinc ion binding"/>
    <property type="evidence" value="ECO:0007669"/>
    <property type="project" value="InterPro"/>
</dbReference>
<dbReference type="PROSITE" id="PS00730">
    <property type="entry name" value="AP_NUCLEASE_F2_2"/>
    <property type="match status" value="1"/>
</dbReference>
<dbReference type="PROSITE" id="PS00731">
    <property type="entry name" value="AP_NUCLEASE_F2_3"/>
    <property type="match status" value="1"/>
</dbReference>
<keyword evidence="7" id="KW-0862">Zinc</keyword>
<dbReference type="GO" id="GO:0003906">
    <property type="term" value="F:DNA-(apurinic or apyrimidinic site) endonuclease activity"/>
    <property type="evidence" value="ECO:0007669"/>
    <property type="project" value="TreeGrafter"/>
</dbReference>
<dbReference type="PANTHER" id="PTHR21445">
    <property type="entry name" value="ENDONUCLEASE IV ENDODEOXYRIBONUCLEASE IV"/>
    <property type="match status" value="1"/>
</dbReference>
<dbReference type="PANTHER" id="PTHR21445:SF0">
    <property type="entry name" value="APURINIC-APYRIMIDINIC ENDONUCLEASE"/>
    <property type="match status" value="1"/>
</dbReference>
<comment type="similarity">
    <text evidence="2">Belongs to the AP endonuclease 2 family.</text>
</comment>
<sequence length="516" mass="54724">MSSSGPARKKVKTDADAQASPSRPRRAAASTRSLAESDADDDDEPVKKAPARGRPKKDASKKKSAADGDEGAPEPKKRAPRKKKADKDDNESFPERVESAWKVGAHVSAAGGVENAVKNAARIGASAFALFLKSQRKLVSPPLTSVSALAFKSALTTYNFSPAHILPHGSYLLNLGNPSEAKRQQSYDCFLDDLKRAEQLGLQLYNFHPGSTTGGCTKEESIGWIAENVNRALKETSGVTIVLENMAGQGNVIGSTFEDLRDIIALVEDKSRVGVCLDTCHMFAAGYDIRTKEGWERTMASFDEIVGTRYLKAMHLNDSMGDVGCKKDRHDNLGRGKLGLKTFEHIVRDPRTQGIPLVLETPCDDEADLGSVWRVEVGVLNELAADRGTQKTEVDVGLVSSAAGFELSGVAVPPVSGAVSVAVSTNGTVEATPAADGVAAIVHPPAATSAAASTSSITVPPATDEQIVEMEARIKVAADKANVKKAKPKPKAAAGGKRKRGAKKDESDEEDEDGED</sequence>
<dbReference type="STRING" id="1314781.A0A165GG13"/>
<dbReference type="AlphaFoldDB" id="A0A165GG13"/>
<dbReference type="GO" id="GO:0006284">
    <property type="term" value="P:base-excision repair"/>
    <property type="evidence" value="ECO:0007669"/>
    <property type="project" value="TreeGrafter"/>
</dbReference>
<evidence type="ECO:0000256" key="1">
    <source>
        <dbReference type="ARBA" id="ARBA00001947"/>
    </source>
</evidence>
<dbReference type="NCBIfam" id="NF002199">
    <property type="entry name" value="PRK01060.1-4"/>
    <property type="match status" value="1"/>
</dbReference>
<keyword evidence="8" id="KW-0234">DNA repair</keyword>
<feature type="domain" description="Xylose isomerase-like TIM barrel" evidence="10">
    <location>
        <begin position="118"/>
        <end position="380"/>
    </location>
</feature>
<proteinExistence type="inferred from homology"/>
<dbReference type="GO" id="GO:0005634">
    <property type="term" value="C:nucleus"/>
    <property type="evidence" value="ECO:0007669"/>
    <property type="project" value="TreeGrafter"/>
</dbReference>
<keyword evidence="4" id="KW-0479">Metal-binding</keyword>
<dbReference type="HAMAP" id="MF_00152">
    <property type="entry name" value="Nfo"/>
    <property type="match status" value="1"/>
</dbReference>
<keyword evidence="6" id="KW-0378">Hydrolase</keyword>
<dbReference type="GO" id="GO:0005739">
    <property type="term" value="C:mitochondrion"/>
    <property type="evidence" value="ECO:0007669"/>
    <property type="project" value="TreeGrafter"/>
</dbReference>
<dbReference type="SMART" id="SM00518">
    <property type="entry name" value="AP2Ec"/>
    <property type="match status" value="1"/>
</dbReference>
<feature type="compositionally biased region" description="Low complexity" evidence="9">
    <location>
        <begin position="16"/>
        <end position="34"/>
    </location>
</feature>
<evidence type="ECO:0000256" key="6">
    <source>
        <dbReference type="ARBA" id="ARBA00022801"/>
    </source>
</evidence>
<reference evidence="11 12" key="1">
    <citation type="journal article" date="2016" name="Mol. Biol. Evol.">
        <title>Comparative Genomics of Early-Diverging Mushroom-Forming Fungi Provides Insights into the Origins of Lignocellulose Decay Capabilities.</title>
        <authorList>
            <person name="Nagy L.G."/>
            <person name="Riley R."/>
            <person name="Tritt A."/>
            <person name="Adam C."/>
            <person name="Daum C."/>
            <person name="Floudas D."/>
            <person name="Sun H."/>
            <person name="Yadav J.S."/>
            <person name="Pangilinan J."/>
            <person name="Larsson K.H."/>
            <person name="Matsuura K."/>
            <person name="Barry K."/>
            <person name="Labutti K."/>
            <person name="Kuo R."/>
            <person name="Ohm R.A."/>
            <person name="Bhattacharya S.S."/>
            <person name="Shirouzu T."/>
            <person name="Yoshinaga Y."/>
            <person name="Martin F.M."/>
            <person name="Grigoriev I.V."/>
            <person name="Hibbett D.S."/>
        </authorList>
    </citation>
    <scope>NUCLEOTIDE SEQUENCE [LARGE SCALE GENOMIC DNA]</scope>
    <source>
        <strain evidence="11 12">HHB12029</strain>
    </source>
</reference>
<keyword evidence="11" id="KW-0255">Endonuclease</keyword>
<dbReference type="SUPFAM" id="SSF51658">
    <property type="entry name" value="Xylose isomerase-like"/>
    <property type="match status" value="1"/>
</dbReference>
<evidence type="ECO:0000313" key="11">
    <source>
        <dbReference type="EMBL" id="KZV90464.1"/>
    </source>
</evidence>
<evidence type="ECO:0000256" key="8">
    <source>
        <dbReference type="ARBA" id="ARBA00023204"/>
    </source>
</evidence>
<feature type="region of interest" description="Disordered" evidence="9">
    <location>
        <begin position="478"/>
        <end position="516"/>
    </location>
</feature>
<dbReference type="EMBL" id="KV426048">
    <property type="protein sequence ID" value="KZV90464.1"/>
    <property type="molecule type" value="Genomic_DNA"/>
</dbReference>
<comment type="cofactor">
    <cofactor evidence="1">
        <name>Zn(2+)</name>
        <dbReference type="ChEBI" id="CHEBI:29105"/>
    </cofactor>
</comment>
<dbReference type="InterPro" id="IPR036237">
    <property type="entry name" value="Xyl_isomerase-like_sf"/>
</dbReference>
<dbReference type="InParanoid" id="A0A165GG13"/>
<keyword evidence="11" id="KW-0540">Nuclease</keyword>
<accession>A0A165GG13</accession>
<dbReference type="PROSITE" id="PS51432">
    <property type="entry name" value="AP_NUCLEASE_F2_4"/>
    <property type="match status" value="1"/>
</dbReference>
<evidence type="ECO:0000259" key="10">
    <source>
        <dbReference type="Pfam" id="PF01261"/>
    </source>
</evidence>
<dbReference type="FunCoup" id="A0A165GG13">
    <property type="interactions" value="446"/>
</dbReference>
<evidence type="ECO:0000256" key="3">
    <source>
        <dbReference type="ARBA" id="ARBA00021759"/>
    </source>
</evidence>
<evidence type="ECO:0000256" key="7">
    <source>
        <dbReference type="ARBA" id="ARBA00022833"/>
    </source>
</evidence>
<dbReference type="PROSITE" id="PS00729">
    <property type="entry name" value="AP_NUCLEASE_F2_1"/>
    <property type="match status" value="1"/>
</dbReference>
<dbReference type="Gene3D" id="3.20.20.150">
    <property type="entry name" value="Divalent-metal-dependent TIM barrel enzymes"/>
    <property type="match status" value="1"/>
</dbReference>
<feature type="compositionally biased region" description="Basic residues" evidence="9">
    <location>
        <begin position="49"/>
        <end position="63"/>
    </location>
</feature>
<name>A0A165GG13_EXIGL</name>
<gene>
    <name evidence="11" type="ORF">EXIGLDRAFT_649246</name>
</gene>
<dbReference type="Pfam" id="PF01261">
    <property type="entry name" value="AP_endonuc_2"/>
    <property type="match status" value="1"/>
</dbReference>
<dbReference type="CDD" id="cd00019">
    <property type="entry name" value="AP2Ec"/>
    <property type="match status" value="1"/>
</dbReference>
<protein>
    <recommendedName>
        <fullName evidence="3">Apurinic-apyrimidinic endonuclease 1</fullName>
    </recommendedName>
</protein>
<evidence type="ECO:0000313" key="12">
    <source>
        <dbReference type="Proteomes" id="UP000077266"/>
    </source>
</evidence>
<dbReference type="GO" id="GO:0008081">
    <property type="term" value="F:phosphoric diester hydrolase activity"/>
    <property type="evidence" value="ECO:0007669"/>
    <property type="project" value="TreeGrafter"/>
</dbReference>
<dbReference type="GO" id="GO:0003677">
    <property type="term" value="F:DNA binding"/>
    <property type="evidence" value="ECO:0007669"/>
    <property type="project" value="InterPro"/>
</dbReference>
<feature type="compositionally biased region" description="Acidic residues" evidence="9">
    <location>
        <begin position="507"/>
        <end position="516"/>
    </location>
</feature>
<dbReference type="NCBIfam" id="TIGR00587">
    <property type="entry name" value="nfo"/>
    <property type="match status" value="1"/>
</dbReference>
<dbReference type="FunFam" id="3.20.20.150:FF:000001">
    <property type="entry name" value="Probable endonuclease 4"/>
    <property type="match status" value="1"/>
</dbReference>
<keyword evidence="12" id="KW-1185">Reference proteome</keyword>
<dbReference type="InterPro" id="IPR001719">
    <property type="entry name" value="AP_endonuc_2"/>
</dbReference>
<evidence type="ECO:0000256" key="5">
    <source>
        <dbReference type="ARBA" id="ARBA00022763"/>
    </source>
</evidence>
<organism evidence="11 12">
    <name type="scientific">Exidia glandulosa HHB12029</name>
    <dbReference type="NCBI Taxonomy" id="1314781"/>
    <lineage>
        <taxon>Eukaryota</taxon>
        <taxon>Fungi</taxon>
        <taxon>Dikarya</taxon>
        <taxon>Basidiomycota</taxon>
        <taxon>Agaricomycotina</taxon>
        <taxon>Agaricomycetes</taxon>
        <taxon>Auriculariales</taxon>
        <taxon>Exidiaceae</taxon>
        <taxon>Exidia</taxon>
    </lineage>
</organism>
<dbReference type="Proteomes" id="UP000077266">
    <property type="component" value="Unassembled WGS sequence"/>
</dbReference>
<dbReference type="InterPro" id="IPR013022">
    <property type="entry name" value="Xyl_isomerase-like_TIM-brl"/>
</dbReference>
<evidence type="ECO:0000256" key="4">
    <source>
        <dbReference type="ARBA" id="ARBA00022723"/>
    </source>
</evidence>